<dbReference type="OrthoDB" id="4748970at2759"/>
<feature type="compositionally biased region" description="Low complexity" evidence="8">
    <location>
        <begin position="241"/>
        <end position="260"/>
    </location>
</feature>
<evidence type="ECO:0000256" key="7">
    <source>
        <dbReference type="PROSITE-ProRule" id="PRU00042"/>
    </source>
</evidence>
<feature type="region of interest" description="Disordered" evidence="8">
    <location>
        <begin position="310"/>
        <end position="345"/>
    </location>
</feature>
<dbReference type="PANTHER" id="PTHR23235:SF156">
    <property type="entry name" value="KRUPPEL-LIKE FACTOR 18"/>
    <property type="match status" value="1"/>
</dbReference>
<evidence type="ECO:0000313" key="11">
    <source>
        <dbReference type="Proteomes" id="UP000728032"/>
    </source>
</evidence>
<feature type="non-terminal residue" evidence="10">
    <location>
        <position position="439"/>
    </location>
</feature>
<dbReference type="FunFam" id="3.30.160.60:FF:000021">
    <property type="entry name" value="Basic krueppel-like factor 3"/>
    <property type="match status" value="1"/>
</dbReference>
<keyword evidence="3" id="KW-0677">Repeat</keyword>
<evidence type="ECO:0000256" key="2">
    <source>
        <dbReference type="ARBA" id="ARBA00022723"/>
    </source>
</evidence>
<protein>
    <recommendedName>
        <fullName evidence="9">C2H2-type domain-containing protein</fullName>
    </recommendedName>
</protein>
<feature type="region of interest" description="Disordered" evidence="8">
    <location>
        <begin position="230"/>
        <end position="296"/>
    </location>
</feature>
<evidence type="ECO:0000256" key="4">
    <source>
        <dbReference type="ARBA" id="ARBA00022771"/>
    </source>
</evidence>
<feature type="domain" description="C2H2-type" evidence="9">
    <location>
        <begin position="351"/>
        <end position="380"/>
    </location>
</feature>
<evidence type="ECO:0000256" key="5">
    <source>
        <dbReference type="ARBA" id="ARBA00022833"/>
    </source>
</evidence>
<keyword evidence="5" id="KW-0862">Zinc</keyword>
<evidence type="ECO:0000256" key="3">
    <source>
        <dbReference type="ARBA" id="ARBA00022737"/>
    </source>
</evidence>
<evidence type="ECO:0000256" key="6">
    <source>
        <dbReference type="ARBA" id="ARBA00023242"/>
    </source>
</evidence>
<dbReference type="SUPFAM" id="SSF57667">
    <property type="entry name" value="beta-beta-alpha zinc fingers"/>
    <property type="match status" value="2"/>
</dbReference>
<dbReference type="EMBL" id="OC920247">
    <property type="protein sequence ID" value="CAD7652334.1"/>
    <property type="molecule type" value="Genomic_DNA"/>
</dbReference>
<dbReference type="GO" id="GO:0005634">
    <property type="term" value="C:nucleus"/>
    <property type="evidence" value="ECO:0007669"/>
    <property type="project" value="UniProtKB-SubCell"/>
</dbReference>
<evidence type="ECO:0000256" key="1">
    <source>
        <dbReference type="ARBA" id="ARBA00004123"/>
    </source>
</evidence>
<gene>
    <name evidence="10" type="ORF">ONB1V03_LOCUS8998</name>
</gene>
<dbReference type="PROSITE" id="PS50157">
    <property type="entry name" value="ZINC_FINGER_C2H2_2"/>
    <property type="match status" value="3"/>
</dbReference>
<reference evidence="10" key="1">
    <citation type="submission" date="2020-11" db="EMBL/GenBank/DDBJ databases">
        <authorList>
            <person name="Tran Van P."/>
        </authorList>
    </citation>
    <scope>NUCLEOTIDE SEQUENCE</scope>
</reference>
<dbReference type="GO" id="GO:0000978">
    <property type="term" value="F:RNA polymerase II cis-regulatory region sequence-specific DNA binding"/>
    <property type="evidence" value="ECO:0007669"/>
    <property type="project" value="TreeGrafter"/>
</dbReference>
<dbReference type="AlphaFoldDB" id="A0A7R9QPY7"/>
<dbReference type="Proteomes" id="UP000728032">
    <property type="component" value="Unassembled WGS sequence"/>
</dbReference>
<feature type="domain" description="C2H2-type" evidence="9">
    <location>
        <begin position="411"/>
        <end position="438"/>
    </location>
</feature>
<dbReference type="InterPro" id="IPR013087">
    <property type="entry name" value="Znf_C2H2_type"/>
</dbReference>
<dbReference type="Pfam" id="PF00096">
    <property type="entry name" value="zf-C2H2"/>
    <property type="match status" value="3"/>
</dbReference>
<evidence type="ECO:0000313" key="10">
    <source>
        <dbReference type="EMBL" id="CAD7652334.1"/>
    </source>
</evidence>
<keyword evidence="11" id="KW-1185">Reference proteome</keyword>
<evidence type="ECO:0000256" key="8">
    <source>
        <dbReference type="SAM" id="MobiDB-lite"/>
    </source>
</evidence>
<feature type="domain" description="C2H2-type" evidence="9">
    <location>
        <begin position="381"/>
        <end position="410"/>
    </location>
</feature>
<proteinExistence type="predicted"/>
<dbReference type="InterPro" id="IPR036236">
    <property type="entry name" value="Znf_C2H2_sf"/>
</dbReference>
<name>A0A7R9QPY7_9ACAR</name>
<dbReference type="FunFam" id="3.30.160.60:FF:000018">
    <property type="entry name" value="Krueppel-like factor 15"/>
    <property type="match status" value="1"/>
</dbReference>
<keyword evidence="6" id="KW-0539">Nucleus</keyword>
<feature type="compositionally biased region" description="Polar residues" evidence="8">
    <location>
        <begin position="286"/>
        <end position="296"/>
    </location>
</feature>
<keyword evidence="2" id="KW-0479">Metal-binding</keyword>
<dbReference type="SMART" id="SM00355">
    <property type="entry name" value="ZnF_C2H2"/>
    <property type="match status" value="3"/>
</dbReference>
<dbReference type="GO" id="GO:0000981">
    <property type="term" value="F:DNA-binding transcription factor activity, RNA polymerase II-specific"/>
    <property type="evidence" value="ECO:0007669"/>
    <property type="project" value="TreeGrafter"/>
</dbReference>
<keyword evidence="4 7" id="KW-0863">Zinc-finger</keyword>
<accession>A0A7R9QPY7</accession>
<dbReference type="GO" id="GO:0008270">
    <property type="term" value="F:zinc ion binding"/>
    <property type="evidence" value="ECO:0007669"/>
    <property type="project" value="UniProtKB-KW"/>
</dbReference>
<evidence type="ECO:0000259" key="9">
    <source>
        <dbReference type="PROSITE" id="PS50157"/>
    </source>
</evidence>
<organism evidence="10">
    <name type="scientific">Oppiella nova</name>
    <dbReference type="NCBI Taxonomy" id="334625"/>
    <lineage>
        <taxon>Eukaryota</taxon>
        <taxon>Metazoa</taxon>
        <taxon>Ecdysozoa</taxon>
        <taxon>Arthropoda</taxon>
        <taxon>Chelicerata</taxon>
        <taxon>Arachnida</taxon>
        <taxon>Acari</taxon>
        <taxon>Acariformes</taxon>
        <taxon>Sarcoptiformes</taxon>
        <taxon>Oribatida</taxon>
        <taxon>Brachypylina</taxon>
        <taxon>Oppioidea</taxon>
        <taxon>Oppiidae</taxon>
        <taxon>Oppiella</taxon>
    </lineage>
</organism>
<dbReference type="Gene3D" id="3.30.160.60">
    <property type="entry name" value="Classic Zinc Finger"/>
    <property type="match status" value="3"/>
</dbReference>
<dbReference type="FunFam" id="3.30.160.60:FF:000624">
    <property type="entry name" value="zinc finger protein 697"/>
    <property type="match status" value="1"/>
</dbReference>
<feature type="compositionally biased region" description="Low complexity" evidence="8">
    <location>
        <begin position="314"/>
        <end position="325"/>
    </location>
</feature>
<comment type="subcellular location">
    <subcellularLocation>
        <location evidence="1">Nucleus</location>
    </subcellularLocation>
</comment>
<sequence length="439" mass="50906">EKSNRLQKWSETAIEVNDIKKLENLNDLDLQLSNTQVMHHLSSIQANDCHLKHRILRTNQHSESDEFFDSQINNQMIYNTSQLQPQQQIITHSHQLRANPQQYHNGLAAHPAHPAHPQQQYNSMNNMLVQDKMWEDITASICDDFVSIKTEPTIEHNHRYQTNPNTIDSNHVMQSNAQPLHPSYMRHSSNMQSSSQSLYGNIMNTSFNNNVMSTNLSSNMSSVHHSNRVLLYLPPTPPNSEPGSPSTQHQQQRQQQQQQHPRPHHTHPTPVPNLPHRRTPPPPYNTCGTNTNEPLHHQMTSLSPAIHLNSTRMSSSHSQQISHQSGATAPSVPQPRYNRRNNPELEKRRIHRCDYPGCTKVYTKSSHLKAHQRIHTGEKPYKCHWPECQWRFARSDELTRHYRKHTGAKPFKCKVCERSFARSDHLALHMKRHLPKQHK</sequence>
<dbReference type="PROSITE" id="PS00028">
    <property type="entry name" value="ZINC_FINGER_C2H2_1"/>
    <property type="match status" value="3"/>
</dbReference>
<dbReference type="PANTHER" id="PTHR23235">
    <property type="entry name" value="KRUEPPEL-LIKE TRANSCRIPTION FACTOR"/>
    <property type="match status" value="1"/>
</dbReference>
<dbReference type="EMBL" id="CAJPVJ010005422">
    <property type="protein sequence ID" value="CAG2169521.1"/>
    <property type="molecule type" value="Genomic_DNA"/>
</dbReference>